<dbReference type="EMBL" id="SFCI01000305">
    <property type="protein sequence ID" value="TFY80681.1"/>
    <property type="molecule type" value="Genomic_DNA"/>
</dbReference>
<dbReference type="Proteomes" id="UP000298061">
    <property type="component" value="Unassembled WGS sequence"/>
</dbReference>
<proteinExistence type="predicted"/>
<dbReference type="STRING" id="135208.A0A4Z0A378"/>
<accession>A0A4Z0A378</accession>
<keyword evidence="2" id="KW-1185">Reference proteome</keyword>
<comment type="caution">
    <text evidence="1">The sequence shown here is derived from an EMBL/GenBank/DDBJ whole genome shotgun (WGS) entry which is preliminary data.</text>
</comment>
<evidence type="ECO:0000313" key="1">
    <source>
        <dbReference type="EMBL" id="TFY80681.1"/>
    </source>
</evidence>
<dbReference type="AlphaFoldDB" id="A0A4Z0A378"/>
<organism evidence="1 2">
    <name type="scientific">Hericium alpestre</name>
    <dbReference type="NCBI Taxonomy" id="135208"/>
    <lineage>
        <taxon>Eukaryota</taxon>
        <taxon>Fungi</taxon>
        <taxon>Dikarya</taxon>
        <taxon>Basidiomycota</taxon>
        <taxon>Agaricomycotina</taxon>
        <taxon>Agaricomycetes</taxon>
        <taxon>Russulales</taxon>
        <taxon>Hericiaceae</taxon>
        <taxon>Hericium</taxon>
    </lineage>
</organism>
<protein>
    <submittedName>
        <fullName evidence="1">Uncharacterized protein</fullName>
    </submittedName>
</protein>
<name>A0A4Z0A378_9AGAM</name>
<sequence>MDKARIQITSFTRRENISDAKAQEALINGAPVSEEQVSSCAIKISFGGFHEIVFFPFPVDGTRTRLRVARRSHYIEVITTPISETNSPGDVLVNQLPTILDGTSLMLRNIHRINLDRLPTIDTSDKVCLKKWLPMHISFSLSDRETSMPSVDEEANQDNSHTLMAMKKTLCKLFLECTGV</sequence>
<evidence type="ECO:0000313" key="2">
    <source>
        <dbReference type="Proteomes" id="UP000298061"/>
    </source>
</evidence>
<gene>
    <name evidence="1" type="ORF">EWM64_g3332</name>
</gene>
<dbReference type="OrthoDB" id="432970at2759"/>
<reference evidence="1 2" key="1">
    <citation type="submission" date="2019-02" db="EMBL/GenBank/DDBJ databases">
        <title>Genome sequencing of the rare red list fungi Hericium alpestre (H. flagellum).</title>
        <authorList>
            <person name="Buettner E."/>
            <person name="Kellner H."/>
        </authorList>
    </citation>
    <scope>NUCLEOTIDE SEQUENCE [LARGE SCALE GENOMIC DNA]</scope>
    <source>
        <strain evidence="1 2">DSM 108284</strain>
    </source>
</reference>